<accession>A0AAV2E4B2</accession>
<evidence type="ECO:0008006" key="4">
    <source>
        <dbReference type="Google" id="ProtNLM"/>
    </source>
</evidence>
<dbReference type="InterPro" id="IPR021109">
    <property type="entry name" value="Peptidase_aspartic_dom_sf"/>
</dbReference>
<sequence>MGFAEQAMAEELAQTMVFTRCLIKEKLCLLLVDGGRETNLISTRIVSELGLPLQLHPAPYSLQLPYEKYSSIVVTQVAVKFTIGKYEDHVLCDVVYNLPSDIVLGQPWFHDRQVQRVSRRCKQFRLKLYNKVFILKPLAAGEALDDLKVLRRLQEVFQEALTSRNSLLRRELVKTQVGAGCLCSSPEKQSLHSADKFDVVKDESINGASTGVFLDGGGISNNESGASEIPESAQVDPLTPTT</sequence>
<gene>
    <name evidence="2" type="ORF">LTRI10_LOCUS22198</name>
</gene>
<dbReference type="PANTHER" id="PTHR35046">
    <property type="entry name" value="ZINC KNUCKLE (CCHC-TYPE) FAMILY PROTEIN"/>
    <property type="match status" value="1"/>
</dbReference>
<dbReference type="CDD" id="cd00303">
    <property type="entry name" value="retropepsin_like"/>
    <property type="match status" value="1"/>
</dbReference>
<evidence type="ECO:0000313" key="2">
    <source>
        <dbReference type="EMBL" id="CAL1380778.1"/>
    </source>
</evidence>
<keyword evidence="3" id="KW-1185">Reference proteome</keyword>
<name>A0AAV2E4B2_9ROSI</name>
<dbReference type="Proteomes" id="UP001497516">
    <property type="component" value="Chromosome 4"/>
</dbReference>
<feature type="region of interest" description="Disordered" evidence="1">
    <location>
        <begin position="216"/>
        <end position="242"/>
    </location>
</feature>
<dbReference type="EMBL" id="OZ034817">
    <property type="protein sequence ID" value="CAL1380778.1"/>
    <property type="molecule type" value="Genomic_DNA"/>
</dbReference>
<dbReference type="AlphaFoldDB" id="A0AAV2E4B2"/>
<evidence type="ECO:0000313" key="3">
    <source>
        <dbReference type="Proteomes" id="UP001497516"/>
    </source>
</evidence>
<proteinExistence type="predicted"/>
<evidence type="ECO:0000256" key="1">
    <source>
        <dbReference type="SAM" id="MobiDB-lite"/>
    </source>
</evidence>
<protein>
    <recommendedName>
        <fullName evidence="4">Polyprotein</fullName>
    </recommendedName>
</protein>
<dbReference type="Gene3D" id="2.40.70.10">
    <property type="entry name" value="Acid Proteases"/>
    <property type="match status" value="1"/>
</dbReference>
<dbReference type="PANTHER" id="PTHR35046:SF9">
    <property type="entry name" value="RNA-DIRECTED DNA POLYMERASE"/>
    <property type="match status" value="1"/>
</dbReference>
<organism evidence="2 3">
    <name type="scientific">Linum trigynum</name>
    <dbReference type="NCBI Taxonomy" id="586398"/>
    <lineage>
        <taxon>Eukaryota</taxon>
        <taxon>Viridiplantae</taxon>
        <taxon>Streptophyta</taxon>
        <taxon>Embryophyta</taxon>
        <taxon>Tracheophyta</taxon>
        <taxon>Spermatophyta</taxon>
        <taxon>Magnoliopsida</taxon>
        <taxon>eudicotyledons</taxon>
        <taxon>Gunneridae</taxon>
        <taxon>Pentapetalae</taxon>
        <taxon>rosids</taxon>
        <taxon>fabids</taxon>
        <taxon>Malpighiales</taxon>
        <taxon>Linaceae</taxon>
        <taxon>Linum</taxon>
    </lineage>
</organism>
<reference evidence="2 3" key="1">
    <citation type="submission" date="2024-04" db="EMBL/GenBank/DDBJ databases">
        <authorList>
            <person name="Fracassetti M."/>
        </authorList>
    </citation>
    <scope>NUCLEOTIDE SEQUENCE [LARGE SCALE GENOMIC DNA]</scope>
</reference>